<dbReference type="EMBL" id="BMSX01000019">
    <property type="protein sequence ID" value="GGR41869.1"/>
    <property type="molecule type" value="Genomic_DNA"/>
</dbReference>
<dbReference type="SMART" id="SM00825">
    <property type="entry name" value="PKS_KS"/>
    <property type="match status" value="1"/>
</dbReference>
<dbReference type="InterPro" id="IPR016039">
    <property type="entry name" value="Thiolase-like"/>
</dbReference>
<dbReference type="CDD" id="cd00833">
    <property type="entry name" value="PKS"/>
    <property type="match status" value="2"/>
</dbReference>
<sequence length="1003" mass="104142">MRPTPDPCTGPDGGTARREPVALVGIAALYPHARGADAYWRLLTAREQPDPDAVRGLADVAVDVARFGIPPAQARSLARMQLLMLEAARQCLDDAGHPRRALPTDRTDVIAGTCFGLDRQYANALRVEGSRYARDLRRVLSGQEFGGSGQDAADLAAEEFRTALSRRLGASPHDRVGEMAGTIPARVASAFKLRGRTLALESADVTSHLGLALAVDSLLGGSSDAVLVLAGQQWEGRFLSRALAAKGLHAPLARPLDPDGTGFVPGEGVGALLLKRLSSAFHDGDRVYATIRDCSLHHDARPGVFRYPTASRPRRAAAAAGHGRVGIPPVSVQYVECAGYGVGAETRAELDALAALFAEAAPGSVALGSARDRLGHTFANAGLASVTKVALALYHRTLPPLSPHAGPAGDRSARATADPAGPGALTAPFRVPRAAEPWPAPRDGGPRRAVVSAASLTGTLCHLILEEHVPDAAARDVRACGPAVSAEACAADPVVGAGGAAVPTGASAAEPEVTARPPAVALAARAAEPVPLAARAAEPVAVVGFAGRFAGARDADVFWQAMLSGRDRIGPLPEALLDRELYHAPGVLSLSHTYTDHGAPVRAPQEPPSGLRIPPRRYAALDAAQRLTLAVAGELFAGRGRPQATLTGTGLIAVGSNLGLSRERHVNARLRLDEYEAEVRGLGALGHLSADELRAVLKLVRECYGEVPDADSPAALDGCLAGGVAALLANEHGLAAVPVAVEAACASSLAALDVAVSRLRSGSADYAVAGGVELPCNARDLVLCSGLGLLSHERITPFDVRADGFTPGDGCALFLLRRYRDAVRDGDPVVAVLRAVGASNDAKSLIAPDVAGQVRAIERAFEQVDFGPADVDYLEAHGTGTRVGDRVEVTAAARVYGGRRRGRPLHIGSAKSFFGHTFAAAGGAGLLRVVQALRARTLPPNVNLRTLNPELVRELESIPARVATAPAPWEPVPGRPRRAAVSSFGTGGINYHLLIEEVTDGAR</sequence>
<evidence type="ECO:0000256" key="2">
    <source>
        <dbReference type="ARBA" id="ARBA00023268"/>
    </source>
</evidence>
<dbReference type="InterPro" id="IPR014030">
    <property type="entry name" value="Ketoacyl_synth_N"/>
</dbReference>
<gene>
    <name evidence="6" type="ORF">GCM10010251_68380</name>
</gene>
<keyword evidence="1 3" id="KW-0808">Transferase</keyword>
<dbReference type="RefSeq" id="WP_189941745.1">
    <property type="nucleotide sequence ID" value="NZ_BMSX01000019.1"/>
</dbReference>
<evidence type="ECO:0000256" key="4">
    <source>
        <dbReference type="SAM" id="MobiDB-lite"/>
    </source>
</evidence>
<feature type="domain" description="Ketosynthase family 3 (KS3)" evidence="5">
    <location>
        <begin position="18"/>
        <end position="467"/>
    </location>
</feature>
<accession>A0A918KXP8</accession>
<name>A0A918KXP8_9ACTN</name>
<dbReference type="PANTHER" id="PTHR43775">
    <property type="entry name" value="FATTY ACID SYNTHASE"/>
    <property type="match status" value="1"/>
</dbReference>
<dbReference type="GO" id="GO:0004312">
    <property type="term" value="F:fatty acid synthase activity"/>
    <property type="evidence" value="ECO:0007669"/>
    <property type="project" value="TreeGrafter"/>
</dbReference>
<dbReference type="InterPro" id="IPR020841">
    <property type="entry name" value="PKS_Beta-ketoAc_synthase_dom"/>
</dbReference>
<dbReference type="Pfam" id="PF00109">
    <property type="entry name" value="ketoacyl-synt"/>
    <property type="match status" value="2"/>
</dbReference>
<dbReference type="InterPro" id="IPR014031">
    <property type="entry name" value="Ketoacyl_synth_C"/>
</dbReference>
<dbReference type="Proteomes" id="UP000658320">
    <property type="component" value="Unassembled WGS sequence"/>
</dbReference>
<dbReference type="GO" id="GO:0006633">
    <property type="term" value="P:fatty acid biosynthetic process"/>
    <property type="evidence" value="ECO:0007669"/>
    <property type="project" value="TreeGrafter"/>
</dbReference>
<keyword evidence="2" id="KW-0511">Multifunctional enzyme</keyword>
<dbReference type="PROSITE" id="PS52004">
    <property type="entry name" value="KS3_2"/>
    <property type="match status" value="2"/>
</dbReference>
<reference evidence="6" key="1">
    <citation type="journal article" date="2014" name="Int. J. Syst. Evol. Microbiol.">
        <title>Complete genome sequence of Corynebacterium casei LMG S-19264T (=DSM 44701T), isolated from a smear-ripened cheese.</title>
        <authorList>
            <consortium name="US DOE Joint Genome Institute (JGI-PGF)"/>
            <person name="Walter F."/>
            <person name="Albersmeier A."/>
            <person name="Kalinowski J."/>
            <person name="Ruckert C."/>
        </authorList>
    </citation>
    <scope>NUCLEOTIDE SEQUENCE</scope>
    <source>
        <strain evidence="6">JCM 4346</strain>
    </source>
</reference>
<dbReference type="PANTHER" id="PTHR43775:SF51">
    <property type="entry name" value="INACTIVE PHENOLPHTHIOCEROL SYNTHESIS POLYKETIDE SYNTHASE TYPE I PKS1-RELATED"/>
    <property type="match status" value="1"/>
</dbReference>
<evidence type="ECO:0000313" key="6">
    <source>
        <dbReference type="EMBL" id="GGR41869.1"/>
    </source>
</evidence>
<evidence type="ECO:0000313" key="7">
    <source>
        <dbReference type="Proteomes" id="UP000658320"/>
    </source>
</evidence>
<dbReference type="Gene3D" id="3.40.47.10">
    <property type="match status" value="2"/>
</dbReference>
<dbReference type="InterPro" id="IPR050091">
    <property type="entry name" value="PKS_NRPS_Biosynth_Enz"/>
</dbReference>
<dbReference type="Pfam" id="PF02801">
    <property type="entry name" value="Ketoacyl-synt_C"/>
    <property type="match status" value="2"/>
</dbReference>
<evidence type="ECO:0000256" key="3">
    <source>
        <dbReference type="RuleBase" id="RU003694"/>
    </source>
</evidence>
<evidence type="ECO:0000259" key="5">
    <source>
        <dbReference type="PROSITE" id="PS52004"/>
    </source>
</evidence>
<feature type="domain" description="Ketosynthase family 3 (KS3)" evidence="5">
    <location>
        <begin position="537"/>
        <end position="997"/>
    </location>
</feature>
<proteinExistence type="inferred from homology"/>
<dbReference type="SUPFAM" id="SSF53901">
    <property type="entry name" value="Thiolase-like"/>
    <property type="match status" value="3"/>
</dbReference>
<keyword evidence="7" id="KW-1185">Reference proteome</keyword>
<comment type="similarity">
    <text evidence="3">Belongs to the thiolase-like superfamily. Beta-ketoacyl-ACP synthases family.</text>
</comment>
<comment type="caution">
    <text evidence="6">The sequence shown here is derived from an EMBL/GenBank/DDBJ whole genome shotgun (WGS) entry which is preliminary data.</text>
</comment>
<organism evidence="6 7">
    <name type="scientific">Streptomyces aurantiogriseus</name>
    <dbReference type="NCBI Taxonomy" id="66870"/>
    <lineage>
        <taxon>Bacteria</taxon>
        <taxon>Bacillati</taxon>
        <taxon>Actinomycetota</taxon>
        <taxon>Actinomycetes</taxon>
        <taxon>Kitasatosporales</taxon>
        <taxon>Streptomycetaceae</taxon>
        <taxon>Streptomyces</taxon>
    </lineage>
</organism>
<dbReference type="AlphaFoldDB" id="A0A918KXP8"/>
<protein>
    <submittedName>
        <fullName evidence="6">Polyketide synthase</fullName>
    </submittedName>
</protein>
<evidence type="ECO:0000256" key="1">
    <source>
        <dbReference type="ARBA" id="ARBA00022679"/>
    </source>
</evidence>
<feature type="region of interest" description="Disordered" evidence="4">
    <location>
        <begin position="401"/>
        <end position="427"/>
    </location>
</feature>
<reference evidence="6" key="2">
    <citation type="submission" date="2020-09" db="EMBL/GenBank/DDBJ databases">
        <authorList>
            <person name="Sun Q."/>
            <person name="Ohkuma M."/>
        </authorList>
    </citation>
    <scope>NUCLEOTIDE SEQUENCE</scope>
    <source>
        <strain evidence="6">JCM 4346</strain>
    </source>
</reference>